<dbReference type="RefSeq" id="WP_263712881.1">
    <property type="nucleotide sequence ID" value="NZ_JAOWKX010000006.1"/>
</dbReference>
<proteinExistence type="predicted"/>
<evidence type="ECO:0000313" key="1">
    <source>
        <dbReference type="EMBL" id="MCV2885598.1"/>
    </source>
</evidence>
<reference evidence="1 2" key="1">
    <citation type="submission" date="2022-10" db="EMBL/GenBank/DDBJ databases">
        <title>Aestuariibacter sp. AA17 isolated from Montipora capitata coral fragment.</title>
        <authorList>
            <person name="Emsley S.A."/>
            <person name="Pfannmuller K.M."/>
            <person name="Loughran R.M."/>
            <person name="Shlafstein M."/>
            <person name="Papke E."/>
            <person name="Saw J.H."/>
            <person name="Ushijima B."/>
            <person name="Videau P."/>
        </authorList>
    </citation>
    <scope>NUCLEOTIDE SEQUENCE [LARGE SCALE GENOMIC DNA]</scope>
    <source>
        <strain evidence="1 2">AA17</strain>
    </source>
</reference>
<protein>
    <submittedName>
        <fullName evidence="1">Uncharacterized protein</fullName>
    </submittedName>
</protein>
<comment type="caution">
    <text evidence="1">The sequence shown here is derived from an EMBL/GenBank/DDBJ whole genome shotgun (WGS) entry which is preliminary data.</text>
</comment>
<sequence length="48" mass="5384">MLKAYAVALIIATSTPTDNTVQADVIKENLTENSHKVELWRQSKKVDL</sequence>
<accession>A0ABT3AAE5</accession>
<keyword evidence="2" id="KW-1185">Reference proteome</keyword>
<dbReference type="Proteomes" id="UP001652504">
    <property type="component" value="Unassembled WGS sequence"/>
</dbReference>
<name>A0ABT3AAE5_9ALTE</name>
<dbReference type="EMBL" id="JAOWKX010000006">
    <property type="protein sequence ID" value="MCV2885598.1"/>
    <property type="molecule type" value="Genomic_DNA"/>
</dbReference>
<organism evidence="1 2">
    <name type="scientific">Fluctibacter corallii</name>
    <dbReference type="NCBI Taxonomy" id="2984329"/>
    <lineage>
        <taxon>Bacteria</taxon>
        <taxon>Pseudomonadati</taxon>
        <taxon>Pseudomonadota</taxon>
        <taxon>Gammaproteobacteria</taxon>
        <taxon>Alteromonadales</taxon>
        <taxon>Alteromonadaceae</taxon>
        <taxon>Fluctibacter</taxon>
    </lineage>
</organism>
<gene>
    <name evidence="1" type="ORF">OE749_12935</name>
</gene>
<evidence type="ECO:0000313" key="2">
    <source>
        <dbReference type="Proteomes" id="UP001652504"/>
    </source>
</evidence>